<sequence length="157" mass="17951">MHQFLLSRHHHHLEKHPHFGHTITNDSYGHQLHPLSLHAPVVHVKAQITKLLPDAHAKGAMHHHLFVKITDVLQIRGADRAIIDMQKEHFVAIRYGDHLGINQPIPGLEVGQPIELQGEYIDENHVYLTPDNQEGDPVIHFTHSPVGYVIYQGKEYQ</sequence>
<organism evidence="1 2">
    <name type="scientific">Paenibacillus gyeongsangnamensis</name>
    <dbReference type="NCBI Taxonomy" id="3388067"/>
    <lineage>
        <taxon>Bacteria</taxon>
        <taxon>Bacillati</taxon>
        <taxon>Bacillota</taxon>
        <taxon>Bacilli</taxon>
        <taxon>Bacillales</taxon>
        <taxon>Paenibacillaceae</taxon>
        <taxon>Paenibacillus</taxon>
    </lineage>
</organism>
<gene>
    <name evidence="1" type="ORF">O9H85_15930</name>
</gene>
<name>A0ABT4QAT7_9BACL</name>
<protein>
    <recommendedName>
        <fullName evidence="3">DUF3465 domain-containing protein</fullName>
    </recommendedName>
</protein>
<accession>A0ABT4QAT7</accession>
<reference evidence="1 2" key="1">
    <citation type="submission" date="2022-12" db="EMBL/GenBank/DDBJ databases">
        <title>Draft genome sequence of Paenibacillus sp. dW9.</title>
        <authorList>
            <person name="Choi E.-W."/>
            <person name="Kim D.-U."/>
        </authorList>
    </citation>
    <scope>NUCLEOTIDE SEQUENCE [LARGE SCALE GENOMIC DNA]</scope>
    <source>
        <strain evidence="2">dW9</strain>
    </source>
</reference>
<comment type="caution">
    <text evidence="1">The sequence shown here is derived from an EMBL/GenBank/DDBJ whole genome shotgun (WGS) entry which is preliminary data.</text>
</comment>
<dbReference type="Proteomes" id="UP001527882">
    <property type="component" value="Unassembled WGS sequence"/>
</dbReference>
<dbReference type="EMBL" id="JAQAGZ010000009">
    <property type="protein sequence ID" value="MCZ8513891.1"/>
    <property type="molecule type" value="Genomic_DNA"/>
</dbReference>
<keyword evidence="2" id="KW-1185">Reference proteome</keyword>
<dbReference type="RefSeq" id="WP_269882412.1">
    <property type="nucleotide sequence ID" value="NZ_JAQAGZ010000009.1"/>
</dbReference>
<evidence type="ECO:0008006" key="3">
    <source>
        <dbReference type="Google" id="ProtNLM"/>
    </source>
</evidence>
<evidence type="ECO:0000313" key="1">
    <source>
        <dbReference type="EMBL" id="MCZ8513891.1"/>
    </source>
</evidence>
<evidence type="ECO:0000313" key="2">
    <source>
        <dbReference type="Proteomes" id="UP001527882"/>
    </source>
</evidence>
<proteinExistence type="predicted"/>